<reference evidence="1" key="1">
    <citation type="submission" date="2020-08" db="EMBL/GenBank/DDBJ databases">
        <title>Genome public.</title>
        <authorList>
            <person name="Liu C."/>
            <person name="Sun Q."/>
        </authorList>
    </citation>
    <scope>NUCLEOTIDE SEQUENCE</scope>
    <source>
        <strain evidence="1">NSJ-44</strain>
    </source>
</reference>
<keyword evidence="2" id="KW-1185">Reference proteome</keyword>
<gene>
    <name evidence="1" type="ORF">H8699_12020</name>
</gene>
<sequence>MNIHSLLDYLEAELGKGSSMPLTSRVLVDREKCLEILEEIRENLPEDIKEARYIVEQRNQLLYDAQQECDNMLSGAQEKLSAIINDHEITRGAYAQAEQVLANAQQNAQEVQMGAKVYADDVLAQLQNFLDKELEDVVHNREGLRQE</sequence>
<dbReference type="RefSeq" id="WP_249285894.1">
    <property type="nucleotide sequence ID" value="NZ_JACRSO010000006.1"/>
</dbReference>
<evidence type="ECO:0000313" key="2">
    <source>
        <dbReference type="Proteomes" id="UP000654279"/>
    </source>
</evidence>
<comment type="caution">
    <text evidence="1">The sequence shown here is derived from an EMBL/GenBank/DDBJ whole genome shotgun (WGS) entry which is preliminary data.</text>
</comment>
<proteinExistence type="predicted"/>
<accession>A0A926D3D6</accession>
<organism evidence="1 2">
    <name type="scientific">Luoshenia tenuis</name>
    <dbReference type="NCBI Taxonomy" id="2763654"/>
    <lineage>
        <taxon>Bacteria</taxon>
        <taxon>Bacillati</taxon>
        <taxon>Bacillota</taxon>
        <taxon>Clostridia</taxon>
        <taxon>Christensenellales</taxon>
        <taxon>Christensenellaceae</taxon>
        <taxon>Luoshenia</taxon>
    </lineage>
</organism>
<dbReference type="Proteomes" id="UP000654279">
    <property type="component" value="Unassembled WGS sequence"/>
</dbReference>
<dbReference type="EMBL" id="JACRSO010000006">
    <property type="protein sequence ID" value="MBC8530159.1"/>
    <property type="molecule type" value="Genomic_DNA"/>
</dbReference>
<name>A0A926D3D6_9FIRM</name>
<protein>
    <submittedName>
        <fullName evidence="1">ATPase</fullName>
    </submittedName>
</protein>
<dbReference type="AlphaFoldDB" id="A0A926D3D6"/>
<evidence type="ECO:0000313" key="1">
    <source>
        <dbReference type="EMBL" id="MBC8530159.1"/>
    </source>
</evidence>